<name>A0AA38CPT1_TAXCH</name>
<evidence type="ECO:0000313" key="10">
    <source>
        <dbReference type="Proteomes" id="UP000824469"/>
    </source>
</evidence>
<evidence type="ECO:0000256" key="6">
    <source>
        <dbReference type="ARBA" id="ARBA00023136"/>
    </source>
</evidence>
<dbReference type="Proteomes" id="UP000824469">
    <property type="component" value="Unassembled WGS sequence"/>
</dbReference>
<evidence type="ECO:0000256" key="3">
    <source>
        <dbReference type="ARBA" id="ARBA00022692"/>
    </source>
</evidence>
<comment type="subcellular location">
    <subcellularLocation>
        <location evidence="1">Membrane</location>
        <topology evidence="1">Single-pass membrane protein</topology>
    </subcellularLocation>
</comment>
<dbReference type="EMBL" id="JAHRHJ020000008">
    <property type="protein sequence ID" value="KAH9304635.1"/>
    <property type="molecule type" value="Genomic_DNA"/>
</dbReference>
<keyword evidence="10" id="KW-1185">Reference proteome</keyword>
<reference evidence="9 10" key="1">
    <citation type="journal article" date="2021" name="Nat. Plants">
        <title>The Taxus genome provides insights into paclitaxel biosynthesis.</title>
        <authorList>
            <person name="Xiong X."/>
            <person name="Gou J."/>
            <person name="Liao Q."/>
            <person name="Li Y."/>
            <person name="Zhou Q."/>
            <person name="Bi G."/>
            <person name="Li C."/>
            <person name="Du R."/>
            <person name="Wang X."/>
            <person name="Sun T."/>
            <person name="Guo L."/>
            <person name="Liang H."/>
            <person name="Lu P."/>
            <person name="Wu Y."/>
            <person name="Zhang Z."/>
            <person name="Ro D.K."/>
            <person name="Shang Y."/>
            <person name="Huang S."/>
            <person name="Yan J."/>
        </authorList>
    </citation>
    <scope>NUCLEOTIDE SEQUENCE [LARGE SCALE GENOMIC DNA]</scope>
    <source>
        <strain evidence="9">Ta-2019</strain>
    </source>
</reference>
<dbReference type="Pfam" id="PF09430">
    <property type="entry name" value="EMC7_beta-sandw"/>
    <property type="match status" value="1"/>
</dbReference>
<evidence type="ECO:0000256" key="2">
    <source>
        <dbReference type="ARBA" id="ARBA00008880"/>
    </source>
</evidence>
<feature type="chain" id="PRO_5041433540" description="ER membrane protein complex subunit 7 beta-sandwich domain-containing protein" evidence="7">
    <location>
        <begin position="27"/>
        <end position="228"/>
    </location>
</feature>
<evidence type="ECO:0000256" key="7">
    <source>
        <dbReference type="SAM" id="SignalP"/>
    </source>
</evidence>
<proteinExistence type="inferred from homology"/>
<dbReference type="GO" id="GO:0030246">
    <property type="term" value="F:carbohydrate binding"/>
    <property type="evidence" value="ECO:0007669"/>
    <property type="project" value="InterPro"/>
</dbReference>
<evidence type="ECO:0000256" key="4">
    <source>
        <dbReference type="ARBA" id="ARBA00022729"/>
    </source>
</evidence>
<protein>
    <recommendedName>
        <fullName evidence="8">ER membrane protein complex subunit 7 beta-sandwich domain-containing protein</fullName>
    </recommendedName>
</protein>
<feature type="domain" description="ER membrane protein complex subunit 7 beta-sandwich" evidence="8">
    <location>
        <begin position="58"/>
        <end position="121"/>
    </location>
</feature>
<dbReference type="AlphaFoldDB" id="A0AA38CPT1"/>
<keyword evidence="4 7" id="KW-0732">Signal</keyword>
<evidence type="ECO:0000313" key="9">
    <source>
        <dbReference type="EMBL" id="KAH9304635.1"/>
    </source>
</evidence>
<accession>A0AA38CPT1</accession>
<dbReference type="SUPFAM" id="SSF49452">
    <property type="entry name" value="Starch-binding domain-like"/>
    <property type="match status" value="1"/>
</dbReference>
<sequence>MKAIKTLKFCIIILSFISLLFYYATAAVSPGRNPDGYTIIGRVKTEGLGGKGHGFPSKTANIKVVLNGGETISFIRPDGYFSFYGVPAGTHLIEVVAMGYFFSPVRIDVSARLHGKVQAMQTENRRLLTELVLEPLREDYYYERDDKRIEEGTKKKCAEKKSSEEFRQRWIDKGEHKLTEEKAEMTSLRWRWMVQGAQRLAKDQRKRYIWRRWLVCGGLNLTKMREIV</sequence>
<dbReference type="PANTHER" id="PTHR13605">
    <property type="entry name" value="ER MEMBRANE PROTEIN COMPLEX SUBUNIT 7"/>
    <property type="match status" value="1"/>
</dbReference>
<dbReference type="InterPro" id="IPR019008">
    <property type="entry name" value="Beta_sandwich_EMC7"/>
</dbReference>
<gene>
    <name evidence="9" type="ORF">KI387_009039</name>
</gene>
<keyword evidence="6" id="KW-0472">Membrane</keyword>
<evidence type="ECO:0000256" key="1">
    <source>
        <dbReference type="ARBA" id="ARBA00004167"/>
    </source>
</evidence>
<keyword evidence="5" id="KW-1133">Transmembrane helix</keyword>
<dbReference type="GO" id="GO:0072546">
    <property type="term" value="C:EMC complex"/>
    <property type="evidence" value="ECO:0007669"/>
    <property type="project" value="TreeGrafter"/>
</dbReference>
<feature type="signal peptide" evidence="7">
    <location>
        <begin position="1"/>
        <end position="26"/>
    </location>
</feature>
<evidence type="ECO:0000256" key="5">
    <source>
        <dbReference type="ARBA" id="ARBA00022989"/>
    </source>
</evidence>
<dbReference type="InterPro" id="IPR039163">
    <property type="entry name" value="EMC7"/>
</dbReference>
<dbReference type="InterPro" id="IPR013784">
    <property type="entry name" value="Carb-bd-like_fold"/>
</dbReference>
<evidence type="ECO:0000259" key="8">
    <source>
        <dbReference type="Pfam" id="PF09430"/>
    </source>
</evidence>
<dbReference type="PANTHER" id="PTHR13605:SF4">
    <property type="entry name" value="ER MEMBRANE PROTEIN COMPLEX SUBUNIT 7"/>
    <property type="match status" value="1"/>
</dbReference>
<organism evidence="9 10">
    <name type="scientific">Taxus chinensis</name>
    <name type="common">Chinese yew</name>
    <name type="synonym">Taxus wallichiana var. chinensis</name>
    <dbReference type="NCBI Taxonomy" id="29808"/>
    <lineage>
        <taxon>Eukaryota</taxon>
        <taxon>Viridiplantae</taxon>
        <taxon>Streptophyta</taxon>
        <taxon>Embryophyta</taxon>
        <taxon>Tracheophyta</taxon>
        <taxon>Spermatophyta</taxon>
        <taxon>Pinopsida</taxon>
        <taxon>Pinidae</taxon>
        <taxon>Conifers II</taxon>
        <taxon>Cupressales</taxon>
        <taxon>Taxaceae</taxon>
        <taxon>Taxus</taxon>
    </lineage>
</organism>
<comment type="caution">
    <text evidence="9">The sequence shown here is derived from an EMBL/GenBank/DDBJ whole genome shotgun (WGS) entry which is preliminary data.</text>
</comment>
<comment type="similarity">
    <text evidence="2">Belongs to the EMC7 family.</text>
</comment>
<keyword evidence="3" id="KW-0812">Transmembrane</keyword>